<organism evidence="1">
    <name type="scientific">uncultured bacterium</name>
    <name type="common">gcode 4</name>
    <dbReference type="NCBI Taxonomy" id="1234023"/>
    <lineage>
        <taxon>Bacteria</taxon>
        <taxon>environmental samples</taxon>
    </lineage>
</organism>
<name>K2FV07_9BACT</name>
<dbReference type="EMBL" id="AMFJ01000660">
    <property type="protein sequence ID" value="EKE26783.1"/>
    <property type="molecule type" value="Genomic_DNA"/>
</dbReference>
<evidence type="ECO:0000313" key="1">
    <source>
        <dbReference type="EMBL" id="EKE26783.1"/>
    </source>
</evidence>
<dbReference type="AlphaFoldDB" id="K2FV07"/>
<sequence length="125" mass="15237">MDNLFSTPLTRKRKKLDTIDYDYEKALWETLETITLTIQSRVWNVLNCIKENNNITLQLNKTLELNFDFNYWTFEKNHWKCLIDFSSSYDTVSTFMWRYDVLGFEEIVKKIIEKVGEYKTWIEIR</sequence>
<accession>K2FV07</accession>
<protein>
    <submittedName>
        <fullName evidence="1">Uncharacterized protein</fullName>
    </submittedName>
</protein>
<comment type="caution">
    <text evidence="1">The sequence shown here is derived from an EMBL/GenBank/DDBJ whole genome shotgun (WGS) entry which is preliminary data.</text>
</comment>
<reference evidence="1" key="1">
    <citation type="journal article" date="2012" name="Science">
        <title>Fermentation, hydrogen, and sulfur metabolism in multiple uncultivated bacterial phyla.</title>
        <authorList>
            <person name="Wrighton K.C."/>
            <person name="Thomas B.C."/>
            <person name="Sharon I."/>
            <person name="Miller C.S."/>
            <person name="Castelle C.J."/>
            <person name="VerBerkmoes N.C."/>
            <person name="Wilkins M.J."/>
            <person name="Hettich R.L."/>
            <person name="Lipton M.S."/>
            <person name="Williams K.H."/>
            <person name="Long P.E."/>
            <person name="Banfield J.F."/>
        </authorList>
    </citation>
    <scope>NUCLEOTIDE SEQUENCE [LARGE SCALE GENOMIC DNA]</scope>
</reference>
<gene>
    <name evidence="1" type="ORF">ACD_4C00144G0009</name>
</gene>
<proteinExistence type="predicted"/>